<dbReference type="SUPFAM" id="SSF51658">
    <property type="entry name" value="Xylose isomerase-like"/>
    <property type="match status" value="1"/>
</dbReference>
<keyword evidence="3" id="KW-0413">Isomerase</keyword>
<dbReference type="PANTHER" id="PTHR12110">
    <property type="entry name" value="HYDROXYPYRUVATE ISOMERASE"/>
    <property type="match status" value="1"/>
</dbReference>
<dbReference type="Proteomes" id="UP000220828">
    <property type="component" value="Unassembled WGS sequence"/>
</dbReference>
<proteinExistence type="predicted"/>
<dbReference type="EMBL" id="PCMW01000067">
    <property type="protein sequence ID" value="PDS23176.1"/>
    <property type="molecule type" value="Genomic_DNA"/>
</dbReference>
<name>A0A2H3KA04_9FLAO</name>
<evidence type="ECO:0000313" key="6">
    <source>
        <dbReference type="Proteomes" id="UP000320773"/>
    </source>
</evidence>
<gene>
    <name evidence="3" type="ORF">B0A77_11365</name>
    <name evidence="4" type="ORF">BC670_1514</name>
</gene>
<evidence type="ECO:0000313" key="3">
    <source>
        <dbReference type="EMBL" id="PDS23176.1"/>
    </source>
</evidence>
<dbReference type="Pfam" id="PF01261">
    <property type="entry name" value="AP_endonuc_2"/>
    <property type="match status" value="1"/>
</dbReference>
<evidence type="ECO:0000256" key="1">
    <source>
        <dbReference type="SAM" id="SignalP"/>
    </source>
</evidence>
<dbReference type="EMBL" id="VFPJ01000001">
    <property type="protein sequence ID" value="TQM40616.1"/>
    <property type="molecule type" value="Genomic_DNA"/>
</dbReference>
<feature type="domain" description="Xylose isomerase-like TIM barrel" evidence="2">
    <location>
        <begin position="60"/>
        <end position="270"/>
    </location>
</feature>
<dbReference type="Proteomes" id="UP000320773">
    <property type="component" value="Unassembled WGS sequence"/>
</dbReference>
<dbReference type="Gene3D" id="3.20.20.150">
    <property type="entry name" value="Divalent-metal-dependent TIM barrel enzymes"/>
    <property type="match status" value="1"/>
</dbReference>
<evidence type="ECO:0000313" key="4">
    <source>
        <dbReference type="EMBL" id="TQM40616.1"/>
    </source>
</evidence>
<feature type="signal peptide" evidence="1">
    <location>
        <begin position="1"/>
        <end position="26"/>
    </location>
</feature>
<evidence type="ECO:0000259" key="2">
    <source>
        <dbReference type="Pfam" id="PF01261"/>
    </source>
</evidence>
<dbReference type="AlphaFoldDB" id="A0A2H3KA04"/>
<dbReference type="PANTHER" id="PTHR12110:SF41">
    <property type="entry name" value="INOSOSE DEHYDRATASE"/>
    <property type="match status" value="1"/>
</dbReference>
<feature type="chain" id="PRO_5033759387" evidence="1">
    <location>
        <begin position="27"/>
        <end position="287"/>
    </location>
</feature>
<dbReference type="GO" id="GO:0016853">
    <property type="term" value="F:isomerase activity"/>
    <property type="evidence" value="ECO:0007669"/>
    <property type="project" value="UniProtKB-KW"/>
</dbReference>
<sequence length="287" mass="32688">MNRRQFVTKGSQAAALLAVLPHIACASKTGMTPGIFNHFGIQLWTLRDIINDNPKETLSQIAKMGFTQVESFEGAKGIFWGMQPKEFQSFLQGEGLQMISAHCDWTKDLEQKAADVASIGGKYLVCPWLGPQKSIDDFKMYADKFNKAGEICKKEGIKFAYHNHDYSFKVLDGQIPQQVMMDLTDPHLVDFEMDIYWVVTAGINPEDYFKKYQNRFKLGHIKDRLKNTTEPFASCNLGEGMISFSEILQVAQKYGMEHFIYEQEKYDSKGVLADAQISANYLKQFKK</sequence>
<dbReference type="InterPro" id="IPR013022">
    <property type="entry name" value="Xyl_isomerase-like_TIM-brl"/>
</dbReference>
<dbReference type="InterPro" id="IPR050312">
    <property type="entry name" value="IolE/XylAMocC-like"/>
</dbReference>
<protein>
    <submittedName>
        <fullName evidence="3">Sugar phosphate isomerase/epimerase</fullName>
    </submittedName>
</protein>
<comment type="caution">
    <text evidence="3">The sequence shown here is derived from an EMBL/GenBank/DDBJ whole genome shotgun (WGS) entry which is preliminary data.</text>
</comment>
<dbReference type="OrthoDB" id="9798407at2"/>
<dbReference type="InterPro" id="IPR036237">
    <property type="entry name" value="Xyl_isomerase-like_sf"/>
</dbReference>
<evidence type="ECO:0000313" key="5">
    <source>
        <dbReference type="Proteomes" id="UP000220828"/>
    </source>
</evidence>
<accession>A0A2H3KA04</accession>
<dbReference type="RefSeq" id="WP_089081389.1">
    <property type="nucleotide sequence ID" value="NZ_PCMW01000067.1"/>
</dbReference>
<reference evidence="4 6" key="2">
    <citation type="submission" date="2019-06" db="EMBL/GenBank/DDBJ databases">
        <title>Genomic Encyclopedia of Archaeal and Bacterial Type Strains, Phase II (KMG-II): from individual species to whole genera.</title>
        <authorList>
            <person name="Goeker M."/>
        </authorList>
    </citation>
    <scope>NUCLEOTIDE SEQUENCE [LARGE SCALE GENOMIC DNA]</scope>
    <source>
        <strain evidence="4 6">DSM 24789</strain>
    </source>
</reference>
<keyword evidence="1" id="KW-0732">Signal</keyword>
<reference evidence="3 5" key="1">
    <citation type="submission" date="2017-09" db="EMBL/GenBank/DDBJ databases">
        <title>Whole genomes of Flavobacteriaceae.</title>
        <authorList>
            <person name="Stine C."/>
            <person name="Li C."/>
            <person name="Tadesse D."/>
        </authorList>
    </citation>
    <scope>NUCLEOTIDE SEQUENCE [LARGE SCALE GENOMIC DNA]</scope>
    <source>
        <strain evidence="3 5">ATCC 35036</strain>
    </source>
</reference>
<organism evidence="3 5">
    <name type="scientific">Flavobacterium branchiophilum</name>
    <dbReference type="NCBI Taxonomy" id="55197"/>
    <lineage>
        <taxon>Bacteria</taxon>
        <taxon>Pseudomonadati</taxon>
        <taxon>Bacteroidota</taxon>
        <taxon>Flavobacteriia</taxon>
        <taxon>Flavobacteriales</taxon>
        <taxon>Flavobacteriaceae</taxon>
        <taxon>Flavobacterium</taxon>
    </lineage>
</organism>